<dbReference type="Proteomes" id="UP000319004">
    <property type="component" value="Chromosome"/>
</dbReference>
<protein>
    <submittedName>
        <fullName evidence="4">Calcineurin-like phosphoesterase</fullName>
    </submittedName>
</protein>
<evidence type="ECO:0000259" key="3">
    <source>
        <dbReference type="Pfam" id="PF00149"/>
    </source>
</evidence>
<dbReference type="InterPro" id="IPR004843">
    <property type="entry name" value="Calcineurin-like_PHP"/>
</dbReference>
<dbReference type="GO" id="GO:0016787">
    <property type="term" value="F:hydrolase activity"/>
    <property type="evidence" value="ECO:0007669"/>
    <property type="project" value="UniProtKB-KW"/>
</dbReference>
<dbReference type="AlphaFoldDB" id="A0A518HIQ3"/>
<sequence>MKDFAKRTVGFVALALILYAGYRVAAHNQWIIVTHGERVVETGEAPQVIDPESEFSLLVIGDTGYDSAQRKEVVAAMRRRSKGAAADAVVLLGDNFYEHGVDSVDDPRFQTDFENLFDEPSFPFPFYACLGNHDYGGDVNAQVRYTDKSERWTMPANHYSAGHLIGEVAIDLFVIDTYLIANPDRQGKEELDWLDQQLAQSDARFKIVIGHHPAISGGKHGAYPAITETLPALLREHAVDLYLSGHDHDLQLNDSGQGWLQIVSGSGSKLRSTTWTDQTIFAKAAPGFCWILIRGDQLWVTFYSTDSRLYTTRVGN</sequence>
<dbReference type="Pfam" id="PF00149">
    <property type="entry name" value="Metallophos"/>
    <property type="match status" value="1"/>
</dbReference>
<dbReference type="InterPro" id="IPR029052">
    <property type="entry name" value="Metallo-depent_PP-like"/>
</dbReference>
<evidence type="ECO:0000256" key="2">
    <source>
        <dbReference type="ARBA" id="ARBA00022801"/>
    </source>
</evidence>
<feature type="domain" description="Calcineurin-like phosphoesterase" evidence="3">
    <location>
        <begin position="56"/>
        <end position="249"/>
    </location>
</feature>
<keyword evidence="2" id="KW-0378">Hydrolase</keyword>
<reference evidence="4 5" key="1">
    <citation type="submission" date="2019-03" db="EMBL/GenBank/DDBJ databases">
        <title>Deep-cultivation of Planctomycetes and their phenomic and genomic characterization uncovers novel biology.</title>
        <authorList>
            <person name="Wiegand S."/>
            <person name="Jogler M."/>
            <person name="Boedeker C."/>
            <person name="Pinto D."/>
            <person name="Vollmers J."/>
            <person name="Rivas-Marin E."/>
            <person name="Kohn T."/>
            <person name="Peeters S.H."/>
            <person name="Heuer A."/>
            <person name="Rast P."/>
            <person name="Oberbeckmann S."/>
            <person name="Bunk B."/>
            <person name="Jeske O."/>
            <person name="Meyerdierks A."/>
            <person name="Storesund J.E."/>
            <person name="Kallscheuer N."/>
            <person name="Luecker S."/>
            <person name="Lage O.M."/>
            <person name="Pohl T."/>
            <person name="Merkel B.J."/>
            <person name="Hornburger P."/>
            <person name="Mueller R.-W."/>
            <person name="Bruemmer F."/>
            <person name="Labrenz M."/>
            <person name="Spormann A.M."/>
            <person name="Op den Camp H."/>
            <person name="Overmann J."/>
            <person name="Amann R."/>
            <person name="Jetten M.S.M."/>
            <person name="Mascher T."/>
            <person name="Medema M.H."/>
            <person name="Devos D.P."/>
            <person name="Kaster A.-K."/>
            <person name="Ovreas L."/>
            <person name="Rohde M."/>
            <person name="Galperin M.Y."/>
            <person name="Jogler C."/>
        </authorList>
    </citation>
    <scope>NUCLEOTIDE SEQUENCE [LARGE SCALE GENOMIC DNA]</scope>
    <source>
        <strain evidence="4 5">Enr13</strain>
    </source>
</reference>
<dbReference type="PANTHER" id="PTHR10161:SF14">
    <property type="entry name" value="TARTRATE-RESISTANT ACID PHOSPHATASE TYPE 5"/>
    <property type="match status" value="1"/>
</dbReference>
<organism evidence="4 5">
    <name type="scientific">Stieleria neptunia</name>
    <dbReference type="NCBI Taxonomy" id="2527979"/>
    <lineage>
        <taxon>Bacteria</taxon>
        <taxon>Pseudomonadati</taxon>
        <taxon>Planctomycetota</taxon>
        <taxon>Planctomycetia</taxon>
        <taxon>Pirellulales</taxon>
        <taxon>Pirellulaceae</taxon>
        <taxon>Stieleria</taxon>
    </lineage>
</organism>
<keyword evidence="5" id="KW-1185">Reference proteome</keyword>
<dbReference type="InterPro" id="IPR051558">
    <property type="entry name" value="Metallophosphoesterase_PAP"/>
</dbReference>
<dbReference type="SUPFAM" id="SSF56300">
    <property type="entry name" value="Metallo-dependent phosphatases"/>
    <property type="match status" value="1"/>
</dbReference>
<dbReference type="RefSeq" id="WP_197455730.1">
    <property type="nucleotide sequence ID" value="NZ_CP037423.1"/>
</dbReference>
<dbReference type="Gene3D" id="3.60.21.10">
    <property type="match status" value="1"/>
</dbReference>
<keyword evidence="1" id="KW-0732">Signal</keyword>
<dbReference type="EMBL" id="CP037423">
    <property type="protein sequence ID" value="QDV40728.1"/>
    <property type="molecule type" value="Genomic_DNA"/>
</dbReference>
<evidence type="ECO:0000256" key="1">
    <source>
        <dbReference type="ARBA" id="ARBA00022729"/>
    </source>
</evidence>
<dbReference type="KEGG" id="snep:Enr13x_05640"/>
<evidence type="ECO:0000313" key="4">
    <source>
        <dbReference type="EMBL" id="QDV40728.1"/>
    </source>
</evidence>
<evidence type="ECO:0000313" key="5">
    <source>
        <dbReference type="Proteomes" id="UP000319004"/>
    </source>
</evidence>
<accession>A0A518HIQ3</accession>
<proteinExistence type="predicted"/>
<gene>
    <name evidence="4" type="ORF">Enr13x_05640</name>
</gene>
<dbReference type="PANTHER" id="PTHR10161">
    <property type="entry name" value="TARTRATE-RESISTANT ACID PHOSPHATASE TYPE 5"/>
    <property type="match status" value="1"/>
</dbReference>
<name>A0A518HIQ3_9BACT</name>